<name>A0A8G2F427_9BACT</name>
<keyword evidence="3" id="KW-0998">Cell outer membrane</keyword>
<protein>
    <submittedName>
        <fullName evidence="5">CarboxypepD_reg-like domain-containing protein</fullName>
    </submittedName>
</protein>
<dbReference type="AlphaFoldDB" id="A0A8G2F427"/>
<proteinExistence type="predicted"/>
<sequence length="517" mass="60250">MIKWEASYIICFFLLFISLPMQADGNDMLDRKIVLSKQKGTIYQLLEDVSERSEFLFIYDSKIIDNEKRIKLKKKEYTIREAIYAITGNNKIQMQIIGNHILLSLPSKTNTTTSIPIVTPVIKDSTYFDIGGVLQDHYSKEPISFGTISVKENPIGTISNQNGEFRLRLPDSLRQSTIHFSHIGYEPQEVRSEILIDKYNTLALEPKVIPIQEVVIRLVNPVKLIQEMLDRRKSNYTDQPVYLTTFYREGVEHKKKLANLTEAIFKVYKTPYNNIQHSDQVKLLKMHRISNEQDHDSLIAKIKSGINACLTLDVVKNLPDFLTLDEENLYTYAHTDITVIDNRLANVISFEQKNNISGPLYKGEIYIDAENYALLRVFFEYNPKYIKDAANMFIRKKSKGLKIIPQKVSYTITYKSWNETYYINHVKGDLYFKIKKRKSLFNTNNLHTWFEMVTCKTDTSDVKRFVKNEILPTRTIFGETNFIYDENFWGNFNIILPEEKLYEAISKISSKIEETGY</sequence>
<evidence type="ECO:0000313" key="5">
    <source>
        <dbReference type="EMBL" id="SEF79299.1"/>
    </source>
</evidence>
<keyword evidence="2" id="KW-0472">Membrane</keyword>
<dbReference type="Pfam" id="PF13715">
    <property type="entry name" value="CarbopepD_reg_2"/>
    <property type="match status" value="1"/>
</dbReference>
<dbReference type="GO" id="GO:0019867">
    <property type="term" value="C:outer membrane"/>
    <property type="evidence" value="ECO:0007669"/>
    <property type="project" value="InterPro"/>
</dbReference>
<gene>
    <name evidence="5" type="ORF">SAMN05444001_10717</name>
</gene>
<keyword evidence="1" id="KW-0813">Transport</keyword>
<dbReference type="InterPro" id="IPR011662">
    <property type="entry name" value="Secretin/TonB_short_N"/>
</dbReference>
<accession>A0A8G2F427</accession>
<dbReference type="RefSeq" id="WP_103983075.1">
    <property type="nucleotide sequence ID" value="NZ_FNVS01000007.1"/>
</dbReference>
<evidence type="ECO:0000256" key="3">
    <source>
        <dbReference type="ARBA" id="ARBA00023237"/>
    </source>
</evidence>
<dbReference type="SMART" id="SM00965">
    <property type="entry name" value="STN"/>
    <property type="match status" value="1"/>
</dbReference>
<reference evidence="5 6" key="1">
    <citation type="submission" date="2016-10" db="EMBL/GenBank/DDBJ databases">
        <authorList>
            <person name="Varghese N."/>
            <person name="Submissions S."/>
        </authorList>
    </citation>
    <scope>NUCLEOTIDE SEQUENCE [LARGE SCALE GENOMIC DNA]</scope>
    <source>
        <strain evidence="5 6">DSM 29073</strain>
    </source>
</reference>
<dbReference type="Proteomes" id="UP000236725">
    <property type="component" value="Unassembled WGS sequence"/>
</dbReference>
<evidence type="ECO:0000256" key="2">
    <source>
        <dbReference type="ARBA" id="ARBA00023136"/>
    </source>
</evidence>
<dbReference type="SUPFAM" id="SSF49464">
    <property type="entry name" value="Carboxypeptidase regulatory domain-like"/>
    <property type="match status" value="1"/>
</dbReference>
<evidence type="ECO:0000259" key="4">
    <source>
        <dbReference type="SMART" id="SM00965"/>
    </source>
</evidence>
<keyword evidence="6" id="KW-1185">Reference proteome</keyword>
<feature type="domain" description="Secretin/TonB short N-terminal" evidence="4">
    <location>
        <begin position="55"/>
        <end position="106"/>
    </location>
</feature>
<dbReference type="InterPro" id="IPR008969">
    <property type="entry name" value="CarboxyPept-like_regulatory"/>
</dbReference>
<dbReference type="EMBL" id="FNVS01000007">
    <property type="protein sequence ID" value="SEF79299.1"/>
    <property type="molecule type" value="Genomic_DNA"/>
</dbReference>
<organism evidence="5 6">
    <name type="scientific">Parabacteroides chinchillae</name>
    <dbReference type="NCBI Taxonomy" id="871327"/>
    <lineage>
        <taxon>Bacteria</taxon>
        <taxon>Pseudomonadati</taxon>
        <taxon>Bacteroidota</taxon>
        <taxon>Bacteroidia</taxon>
        <taxon>Bacteroidales</taxon>
        <taxon>Tannerellaceae</taxon>
        <taxon>Parabacteroides</taxon>
    </lineage>
</organism>
<evidence type="ECO:0000256" key="1">
    <source>
        <dbReference type="ARBA" id="ARBA00022448"/>
    </source>
</evidence>
<evidence type="ECO:0000313" key="6">
    <source>
        <dbReference type="Proteomes" id="UP000236725"/>
    </source>
</evidence>
<comment type="caution">
    <text evidence="5">The sequence shown here is derived from an EMBL/GenBank/DDBJ whole genome shotgun (WGS) entry which is preliminary data.</text>
</comment>